<dbReference type="PANTHER" id="PTHR46008:SF25">
    <property type="entry name" value="PROTEIN KINASE DOMAIN-CONTAINING PROTEIN"/>
    <property type="match status" value="1"/>
</dbReference>
<dbReference type="Gene3D" id="3.30.200.20">
    <property type="entry name" value="Phosphorylase Kinase, domain 1"/>
    <property type="match status" value="1"/>
</dbReference>
<feature type="chain" id="PRO_5044814974" description="Protein kinase domain-containing protein" evidence="14">
    <location>
        <begin position="27"/>
        <end position="689"/>
    </location>
</feature>
<evidence type="ECO:0000256" key="13">
    <source>
        <dbReference type="SAM" id="Phobius"/>
    </source>
</evidence>
<dbReference type="AlphaFoldDB" id="A0ABD3DGB8"/>
<dbReference type="Proteomes" id="UP001632038">
    <property type="component" value="Unassembled WGS sequence"/>
</dbReference>
<dbReference type="SMART" id="SM00220">
    <property type="entry name" value="S_TKc"/>
    <property type="match status" value="1"/>
</dbReference>
<feature type="binding site" evidence="12">
    <location>
        <position position="375"/>
    </location>
    <ligand>
        <name>ATP</name>
        <dbReference type="ChEBI" id="CHEBI:30616"/>
    </ligand>
</feature>
<feature type="signal peptide" evidence="14">
    <location>
        <begin position="1"/>
        <end position="26"/>
    </location>
</feature>
<dbReference type="GO" id="GO:0005886">
    <property type="term" value="C:plasma membrane"/>
    <property type="evidence" value="ECO:0007669"/>
    <property type="project" value="UniProtKB-ARBA"/>
</dbReference>
<dbReference type="PROSITE" id="PS00108">
    <property type="entry name" value="PROTEIN_KINASE_ST"/>
    <property type="match status" value="1"/>
</dbReference>
<dbReference type="InterPro" id="IPR025287">
    <property type="entry name" value="WAK_GUB"/>
</dbReference>
<keyword evidence="3" id="KW-0808">Transferase</keyword>
<dbReference type="InterPro" id="IPR001245">
    <property type="entry name" value="Ser-Thr/Tyr_kinase_cat_dom"/>
</dbReference>
<sequence>MANCKIIPLLKPLFMMFLFLASGTTGDMHCGLCGKTTVPYPLSTGPNCGDQAYKINCNPNTSTLYFISKVGVPYAITSVNPKAQRMVIKPPNVSPNTCFSEDYSTEGFHIDDSTPFNITSSNTILLMNCTDDLLHLQVPINCSTNCLCHKYIDNTPSAAACKKQALCCSLRTGGSQNAYMIPVHANGCMAYQSFVNLDPGLPFAKWPRPGLELMWAAPLEPLCKTNLDCRDLPCSKCLPDPINGGLKRCLCKKGRYWDFASGYCQKCRNGTGCKFHKNQTPVIGSTTGVILLVALAGFIVYRQRKYTKHVARRALIKEREDIINANTSGRSAKVFSGKEIRKATIDFTKELMIGSGGFGEVFKGTLEDGTEIAVKRPKPGNTKGHAQVLNEVQILCQVNHRNLVKLLGCCVELDEPLLVYEYVRNGTLFEHLHRKRGPLGWLKRLCIAHQTADGLAYLHSSAEPPIYHRDVKTSNILLDEKLDVKVSDFGLSRLVELAERDCTHIQTSAQGTLGYLDPEYYLNLQLTDRSDVYSFGVVLLELLTSEKAIDFNREEENVNLVVYMKRVFEGGKLMAVIDPSLRGGATEVELETMKAVGDLAMACLDERRQNRPSMKEVADEIDCIISIITCEPSKTYSLRFILSVHLALFFCPKLSVHLGFQDKKYSIFLNITPNDYLLYLCIHYFIIYV</sequence>
<dbReference type="InterPro" id="IPR000719">
    <property type="entry name" value="Prot_kinase_dom"/>
</dbReference>
<dbReference type="CDD" id="cd14066">
    <property type="entry name" value="STKc_IRAK"/>
    <property type="match status" value="1"/>
</dbReference>
<evidence type="ECO:0000313" key="17">
    <source>
        <dbReference type="Proteomes" id="UP001632038"/>
    </source>
</evidence>
<feature type="domain" description="Protein kinase" evidence="15">
    <location>
        <begin position="347"/>
        <end position="625"/>
    </location>
</feature>
<dbReference type="Pfam" id="PF07714">
    <property type="entry name" value="PK_Tyr_Ser-Thr"/>
    <property type="match status" value="1"/>
</dbReference>
<keyword evidence="8 12" id="KW-0067">ATP-binding</keyword>
<keyword evidence="5 14" id="KW-0732">Signal</keyword>
<accession>A0ABD3DGB8</accession>
<evidence type="ECO:0000256" key="12">
    <source>
        <dbReference type="PROSITE-ProRule" id="PRU10141"/>
    </source>
</evidence>
<evidence type="ECO:0000256" key="4">
    <source>
        <dbReference type="ARBA" id="ARBA00022692"/>
    </source>
</evidence>
<feature type="transmembrane region" description="Helical" evidence="13">
    <location>
        <begin position="282"/>
        <end position="301"/>
    </location>
</feature>
<evidence type="ECO:0000256" key="3">
    <source>
        <dbReference type="ARBA" id="ARBA00022679"/>
    </source>
</evidence>
<organism evidence="16 17">
    <name type="scientific">Castilleja foliolosa</name>
    <dbReference type="NCBI Taxonomy" id="1961234"/>
    <lineage>
        <taxon>Eukaryota</taxon>
        <taxon>Viridiplantae</taxon>
        <taxon>Streptophyta</taxon>
        <taxon>Embryophyta</taxon>
        <taxon>Tracheophyta</taxon>
        <taxon>Spermatophyta</taxon>
        <taxon>Magnoliopsida</taxon>
        <taxon>eudicotyledons</taxon>
        <taxon>Gunneridae</taxon>
        <taxon>Pentapetalae</taxon>
        <taxon>asterids</taxon>
        <taxon>lamiids</taxon>
        <taxon>Lamiales</taxon>
        <taxon>Orobanchaceae</taxon>
        <taxon>Pedicularideae</taxon>
        <taxon>Castillejinae</taxon>
        <taxon>Castilleja</taxon>
    </lineage>
</organism>
<keyword evidence="10 13" id="KW-0472">Membrane</keyword>
<evidence type="ECO:0000256" key="6">
    <source>
        <dbReference type="ARBA" id="ARBA00022741"/>
    </source>
</evidence>
<evidence type="ECO:0000313" key="16">
    <source>
        <dbReference type="EMBL" id="KAL3640666.1"/>
    </source>
</evidence>
<keyword evidence="7" id="KW-0418">Kinase</keyword>
<evidence type="ECO:0000259" key="15">
    <source>
        <dbReference type="PROSITE" id="PS50011"/>
    </source>
</evidence>
<dbReference type="EMBL" id="JAVIJP010000017">
    <property type="protein sequence ID" value="KAL3640666.1"/>
    <property type="molecule type" value="Genomic_DNA"/>
</dbReference>
<dbReference type="GO" id="GO:0005524">
    <property type="term" value="F:ATP binding"/>
    <property type="evidence" value="ECO:0007669"/>
    <property type="project" value="UniProtKB-UniRule"/>
</dbReference>
<evidence type="ECO:0000256" key="2">
    <source>
        <dbReference type="ARBA" id="ARBA00022527"/>
    </source>
</evidence>
<dbReference type="PANTHER" id="PTHR46008">
    <property type="entry name" value="LEAF RUST 10 DISEASE-RESISTANCE LOCUS RECEPTOR-LIKE PROTEIN KINASE-LIKE 1.4"/>
    <property type="match status" value="1"/>
</dbReference>
<keyword evidence="2" id="KW-0723">Serine/threonine-protein kinase</keyword>
<dbReference type="PROSITE" id="PS50011">
    <property type="entry name" value="PROTEIN_KINASE_DOM"/>
    <property type="match status" value="1"/>
</dbReference>
<name>A0ABD3DGB8_9LAMI</name>
<evidence type="ECO:0000256" key="10">
    <source>
        <dbReference type="ARBA" id="ARBA00023136"/>
    </source>
</evidence>
<keyword evidence="11" id="KW-0325">Glycoprotein</keyword>
<evidence type="ECO:0000256" key="11">
    <source>
        <dbReference type="ARBA" id="ARBA00023180"/>
    </source>
</evidence>
<dbReference type="PROSITE" id="PS00107">
    <property type="entry name" value="PROTEIN_KINASE_ATP"/>
    <property type="match status" value="1"/>
</dbReference>
<comment type="caution">
    <text evidence="16">The sequence shown here is derived from an EMBL/GenBank/DDBJ whole genome shotgun (WGS) entry which is preliminary data.</text>
</comment>
<dbReference type="Pfam" id="PF13947">
    <property type="entry name" value="GUB_WAK_bind"/>
    <property type="match status" value="1"/>
</dbReference>
<dbReference type="FunFam" id="3.30.200.20:FF:000162">
    <property type="entry name" value="Adenine nucleotide alpha hydrolase-like domain kinase"/>
    <property type="match status" value="1"/>
</dbReference>
<reference evidence="17" key="1">
    <citation type="journal article" date="2024" name="IScience">
        <title>Strigolactones Initiate the Formation of Haustorium-like Structures in Castilleja.</title>
        <authorList>
            <person name="Buerger M."/>
            <person name="Peterson D."/>
            <person name="Chory J."/>
        </authorList>
    </citation>
    <scope>NUCLEOTIDE SEQUENCE [LARGE SCALE GENOMIC DNA]</scope>
</reference>
<evidence type="ECO:0000256" key="5">
    <source>
        <dbReference type="ARBA" id="ARBA00022729"/>
    </source>
</evidence>
<keyword evidence="9 13" id="KW-1133">Transmembrane helix</keyword>
<dbReference type="InterPro" id="IPR008271">
    <property type="entry name" value="Ser/Thr_kinase_AS"/>
</dbReference>
<dbReference type="FunFam" id="1.10.510.10:FF:000161">
    <property type="entry name" value="Wall-associated receptor kinase-like 20"/>
    <property type="match status" value="1"/>
</dbReference>
<dbReference type="InterPro" id="IPR011009">
    <property type="entry name" value="Kinase-like_dom_sf"/>
</dbReference>
<keyword evidence="6 12" id="KW-0547">Nucleotide-binding</keyword>
<evidence type="ECO:0000256" key="7">
    <source>
        <dbReference type="ARBA" id="ARBA00022777"/>
    </source>
</evidence>
<dbReference type="GO" id="GO:0004674">
    <property type="term" value="F:protein serine/threonine kinase activity"/>
    <property type="evidence" value="ECO:0007669"/>
    <property type="project" value="UniProtKB-KW"/>
</dbReference>
<dbReference type="Gene3D" id="1.10.510.10">
    <property type="entry name" value="Transferase(Phosphotransferase) domain 1"/>
    <property type="match status" value="1"/>
</dbReference>
<evidence type="ECO:0000256" key="9">
    <source>
        <dbReference type="ARBA" id="ARBA00022989"/>
    </source>
</evidence>
<dbReference type="SUPFAM" id="SSF56112">
    <property type="entry name" value="Protein kinase-like (PK-like)"/>
    <property type="match status" value="1"/>
</dbReference>
<dbReference type="InterPro" id="IPR017441">
    <property type="entry name" value="Protein_kinase_ATP_BS"/>
</dbReference>
<evidence type="ECO:0000256" key="1">
    <source>
        <dbReference type="ARBA" id="ARBA00004167"/>
    </source>
</evidence>
<gene>
    <name evidence="16" type="ORF">CASFOL_015634</name>
</gene>
<keyword evidence="17" id="KW-1185">Reference proteome</keyword>
<protein>
    <recommendedName>
        <fullName evidence="15">Protein kinase domain-containing protein</fullName>
    </recommendedName>
</protein>
<evidence type="ECO:0000256" key="14">
    <source>
        <dbReference type="SAM" id="SignalP"/>
    </source>
</evidence>
<proteinExistence type="predicted"/>
<evidence type="ECO:0000256" key="8">
    <source>
        <dbReference type="ARBA" id="ARBA00022840"/>
    </source>
</evidence>
<comment type="subcellular location">
    <subcellularLocation>
        <location evidence="1">Membrane</location>
        <topology evidence="1">Single-pass membrane protein</topology>
    </subcellularLocation>
</comment>
<keyword evidence="4 13" id="KW-0812">Transmembrane</keyword>